<accession>A0A653C479</accession>
<feature type="compositionally biased region" description="Low complexity" evidence="1">
    <location>
        <begin position="80"/>
        <end position="89"/>
    </location>
</feature>
<proteinExistence type="predicted"/>
<dbReference type="EMBL" id="CAACVG010006948">
    <property type="protein sequence ID" value="VEN42717.1"/>
    <property type="molecule type" value="Genomic_DNA"/>
</dbReference>
<keyword evidence="3" id="KW-1185">Reference proteome</keyword>
<evidence type="ECO:0000313" key="3">
    <source>
        <dbReference type="Proteomes" id="UP000410492"/>
    </source>
</evidence>
<name>A0A653C479_CALMS</name>
<gene>
    <name evidence="2" type="ORF">CALMAC_LOCUS6106</name>
</gene>
<feature type="region of interest" description="Disordered" evidence="1">
    <location>
        <begin position="80"/>
        <end position="112"/>
    </location>
</feature>
<evidence type="ECO:0000256" key="1">
    <source>
        <dbReference type="SAM" id="MobiDB-lite"/>
    </source>
</evidence>
<protein>
    <submittedName>
        <fullName evidence="2">Uncharacterized protein</fullName>
    </submittedName>
</protein>
<dbReference type="OrthoDB" id="6769689at2759"/>
<organism evidence="2 3">
    <name type="scientific">Callosobruchus maculatus</name>
    <name type="common">Southern cowpea weevil</name>
    <name type="synonym">Pulse bruchid</name>
    <dbReference type="NCBI Taxonomy" id="64391"/>
    <lineage>
        <taxon>Eukaryota</taxon>
        <taxon>Metazoa</taxon>
        <taxon>Ecdysozoa</taxon>
        <taxon>Arthropoda</taxon>
        <taxon>Hexapoda</taxon>
        <taxon>Insecta</taxon>
        <taxon>Pterygota</taxon>
        <taxon>Neoptera</taxon>
        <taxon>Endopterygota</taxon>
        <taxon>Coleoptera</taxon>
        <taxon>Polyphaga</taxon>
        <taxon>Cucujiformia</taxon>
        <taxon>Chrysomeloidea</taxon>
        <taxon>Chrysomelidae</taxon>
        <taxon>Bruchinae</taxon>
        <taxon>Bruchini</taxon>
        <taxon>Callosobruchus</taxon>
    </lineage>
</organism>
<dbReference type="Proteomes" id="UP000410492">
    <property type="component" value="Unassembled WGS sequence"/>
</dbReference>
<reference evidence="2 3" key="1">
    <citation type="submission" date="2019-01" db="EMBL/GenBank/DDBJ databases">
        <authorList>
            <person name="Sayadi A."/>
        </authorList>
    </citation>
    <scope>NUCLEOTIDE SEQUENCE [LARGE SCALE GENOMIC DNA]</scope>
</reference>
<sequence length="112" mass="11877">MNKEKIISYAAAAFELTKMVLIISANTTIKLVGVGKKEVVKQYTDYQKGKRGIDFSALKDLTKELSDDVKRSIAAGQTAAAAKPIAAKPQPAPAPKPAAAPKIPPPPPPKKK</sequence>
<dbReference type="AlphaFoldDB" id="A0A653C479"/>
<evidence type="ECO:0000313" key="2">
    <source>
        <dbReference type="EMBL" id="VEN42717.1"/>
    </source>
</evidence>
<feature type="compositionally biased region" description="Pro residues" evidence="1">
    <location>
        <begin position="90"/>
        <end position="112"/>
    </location>
</feature>